<dbReference type="OrthoDB" id="5215300at2759"/>
<dbReference type="OMA" id="YLMMRYT"/>
<evidence type="ECO:0000313" key="4">
    <source>
        <dbReference type="Proteomes" id="UP000005426"/>
    </source>
</evidence>
<comment type="caution">
    <text evidence="3">The sequence shown here is derived from an EMBL/GenBank/DDBJ whole genome shotgun (WGS) entry which is preliminary data.</text>
</comment>
<dbReference type="STRING" id="452589.G9NHM1"/>
<gene>
    <name evidence="3" type="ORF">TRIATDRAFT_133683</name>
</gene>
<feature type="region of interest" description="Disordered" evidence="1">
    <location>
        <begin position="65"/>
        <end position="84"/>
    </location>
</feature>
<feature type="region of interest" description="Disordered" evidence="1">
    <location>
        <begin position="965"/>
        <end position="1003"/>
    </location>
</feature>
<protein>
    <recommendedName>
        <fullName evidence="2">Sfi1 spindle body domain-containing protein</fullName>
    </recommendedName>
</protein>
<feature type="compositionally biased region" description="Polar residues" evidence="1">
    <location>
        <begin position="940"/>
        <end position="950"/>
    </location>
</feature>
<proteinExistence type="predicted"/>
<feature type="region of interest" description="Disordered" evidence="1">
    <location>
        <begin position="1024"/>
        <end position="1094"/>
    </location>
</feature>
<dbReference type="Proteomes" id="UP000005426">
    <property type="component" value="Unassembled WGS sequence"/>
</dbReference>
<keyword evidence="4" id="KW-1185">Reference proteome</keyword>
<feature type="compositionally biased region" description="Polar residues" evidence="1">
    <location>
        <begin position="984"/>
        <end position="1001"/>
    </location>
</feature>
<feature type="compositionally biased region" description="Polar residues" evidence="1">
    <location>
        <begin position="355"/>
        <end position="366"/>
    </location>
</feature>
<dbReference type="AlphaFoldDB" id="G9NHM1"/>
<feature type="region of interest" description="Disordered" evidence="1">
    <location>
        <begin position="303"/>
        <end position="368"/>
    </location>
</feature>
<dbReference type="HOGENOM" id="CLU_296830_0_0_1"/>
<dbReference type="eggNOG" id="KOG4775">
    <property type="taxonomic scope" value="Eukaryota"/>
</dbReference>
<accession>G9NHM1</accession>
<dbReference type="EMBL" id="ABDG02000015">
    <property type="protein sequence ID" value="EHK50113.1"/>
    <property type="molecule type" value="Genomic_DNA"/>
</dbReference>
<evidence type="ECO:0000313" key="3">
    <source>
        <dbReference type="EMBL" id="EHK50113.1"/>
    </source>
</evidence>
<feature type="region of interest" description="Disordered" evidence="1">
    <location>
        <begin position="924"/>
        <end position="950"/>
    </location>
</feature>
<organism evidence="3 4">
    <name type="scientific">Hypocrea atroviridis (strain ATCC 20476 / IMI 206040)</name>
    <name type="common">Trichoderma atroviride</name>
    <dbReference type="NCBI Taxonomy" id="452589"/>
    <lineage>
        <taxon>Eukaryota</taxon>
        <taxon>Fungi</taxon>
        <taxon>Dikarya</taxon>
        <taxon>Ascomycota</taxon>
        <taxon>Pezizomycotina</taxon>
        <taxon>Sordariomycetes</taxon>
        <taxon>Hypocreomycetidae</taxon>
        <taxon>Hypocreales</taxon>
        <taxon>Hypocreaceae</taxon>
        <taxon>Trichoderma</taxon>
    </lineage>
</organism>
<evidence type="ECO:0000256" key="1">
    <source>
        <dbReference type="SAM" id="MobiDB-lite"/>
    </source>
</evidence>
<evidence type="ECO:0000259" key="2">
    <source>
        <dbReference type="Pfam" id="PF08457"/>
    </source>
</evidence>
<name>G9NHM1_HYPAI</name>
<dbReference type="InterPro" id="IPR013665">
    <property type="entry name" value="Sfi1_dom"/>
</dbReference>
<dbReference type="Pfam" id="PF08457">
    <property type="entry name" value="Sfi1"/>
    <property type="match status" value="1"/>
</dbReference>
<feature type="domain" description="Sfi1 spindle body" evidence="2">
    <location>
        <begin position="401"/>
        <end position="658"/>
    </location>
</feature>
<reference evidence="3 4" key="1">
    <citation type="journal article" date="2011" name="Genome Biol.">
        <title>Comparative genome sequence analysis underscores mycoparasitism as the ancestral life style of Trichoderma.</title>
        <authorList>
            <person name="Kubicek C.P."/>
            <person name="Herrera-Estrella A."/>
            <person name="Seidl-Seiboth V."/>
            <person name="Martinez D.A."/>
            <person name="Druzhinina I.S."/>
            <person name="Thon M."/>
            <person name="Zeilinger S."/>
            <person name="Casas-Flores S."/>
            <person name="Horwitz B.A."/>
            <person name="Mukherjee P.K."/>
            <person name="Mukherjee M."/>
            <person name="Kredics L."/>
            <person name="Alcaraz L.D."/>
            <person name="Aerts A."/>
            <person name="Antal Z."/>
            <person name="Atanasova L."/>
            <person name="Cervantes-Badillo M.G."/>
            <person name="Challacombe J."/>
            <person name="Chertkov O."/>
            <person name="McCluskey K."/>
            <person name="Coulpier F."/>
            <person name="Deshpande N."/>
            <person name="von Doehren H."/>
            <person name="Ebbole D.J."/>
            <person name="Esquivel-Naranjo E.U."/>
            <person name="Fekete E."/>
            <person name="Flipphi M."/>
            <person name="Glaser F."/>
            <person name="Gomez-Rodriguez E.Y."/>
            <person name="Gruber S."/>
            <person name="Han C."/>
            <person name="Henrissat B."/>
            <person name="Hermosa R."/>
            <person name="Hernandez-Onate M."/>
            <person name="Karaffa L."/>
            <person name="Kosti I."/>
            <person name="Le Crom S."/>
            <person name="Lindquist E."/>
            <person name="Lucas S."/>
            <person name="Luebeck M."/>
            <person name="Luebeck P.S."/>
            <person name="Margeot A."/>
            <person name="Metz B."/>
            <person name="Misra M."/>
            <person name="Nevalainen H."/>
            <person name="Omann M."/>
            <person name="Packer N."/>
            <person name="Perrone G."/>
            <person name="Uresti-Rivera E.E."/>
            <person name="Salamov A."/>
            <person name="Schmoll M."/>
            <person name="Seiboth B."/>
            <person name="Shapiro H."/>
            <person name="Sukno S."/>
            <person name="Tamayo-Ramos J.A."/>
            <person name="Tisch D."/>
            <person name="Wiest A."/>
            <person name="Wilkinson H.H."/>
            <person name="Zhang M."/>
            <person name="Coutinho P.M."/>
            <person name="Kenerley C.M."/>
            <person name="Monte E."/>
            <person name="Baker S.E."/>
            <person name="Grigoriev I.V."/>
        </authorList>
    </citation>
    <scope>NUCLEOTIDE SEQUENCE [LARGE SCALE GENOMIC DNA]</scope>
    <source>
        <strain evidence="4">ATCC 20476 / IMI 206040</strain>
    </source>
</reference>
<feature type="compositionally biased region" description="Polar residues" evidence="1">
    <location>
        <begin position="1040"/>
        <end position="1058"/>
    </location>
</feature>
<sequence length="1094" mass="123635">MAERRADKAIGGLLHKRQIPERQVFWLWAPGHQTADVPDPVFWRPFSPRAHVDLFAVASVQSQYGDGAEPDSVRASPSRGLPAKEPYYSNRDITILHAVITAAQEQLDHATGPKPLPAAALFKAYDEVLPEHGVDPDTDQHLSALVFRVGGEQGGGSLLEKFQSILGQIGIVLEFSDDSITTPQDYHQHPLSPEPIDTGHWDPDDLPIQEEDAPVRTRRRTYSAGSLDYDPGFQKIRTEASSYKKRNQTKDDLALMEADAYPSAPLSTTATRHLNHYHQYPSPFFDHLPVDFRAVDDGIPYDDVKAHALPPQTDISRSSSKHNSERTTLPLGVESPRPMNNRDQKQANHARGNGKINQTPGLQDKQNLPIGASQHASKTDAIDVLASHSIQDELPLPFRSQNENTMSKQQQAQLLTRATRAREIYLASKVFNHWADRTAARLEREGVARRHMIRFRCFQGWSRAPSLQLPIIDHLKALTAVQKLQRAVSYQEEQLRLAATAISQKYRARTASRVYDQWCSHLISLVYRQKVDRKLKQGALMAWKSSTSSNTIKDQAIRKFNKHEGVVTTLSKLQDQALLHNHQFQVARQIGSLRLLFGSLDKCEHQIQVKARSSAYKAKSSTAAVIHTFHNWNLSVRVQAFRWRADYISVTRALDGWRRHYVQDEWRRNACADRLKSYRASNLLCTLQRSSDADAQLSVMGNRARLFIVTTRTLPIMDAAVEARRQQMKDMVRQYLMMRYTEVSAARKKRKFYEAFDHWRAVATEAASESEFAALYNTKYYYGQLDIALEKWKRQAEDDVQLQLATYQHYTQAVLAAWSDVAKEHNQADMQSLELWASRRQRQYLKAWSISSLQRSGQAHTATKVQQKKYSEKRNRTFHHWKQACIGPDFDRVEQDLRFTPNREPPSGRRSAWRALSVRRHLLVERRNKPDAAARPMETPTRSTGVPLNLSFPSSAKPIFAWRGTDEESTASSDIDDIGMVKSPSKTPATTRRGILSSTTPRAPVPVHLNIKAARPEVFPSPHRWSTGDVVKSAKPGLSRNMSNAPQPTSRPNLSRSVASFGRSVHTPAKPPGRLVASAKPSKKAGSLLPAEVE</sequence>